<organism evidence="2 3">
    <name type="scientific">Cyclobacterium qasimii M12-11B</name>
    <dbReference type="NCBI Taxonomy" id="641524"/>
    <lineage>
        <taxon>Bacteria</taxon>
        <taxon>Pseudomonadati</taxon>
        <taxon>Bacteroidota</taxon>
        <taxon>Cytophagia</taxon>
        <taxon>Cytophagales</taxon>
        <taxon>Cyclobacteriaceae</taxon>
        <taxon>Cyclobacterium</taxon>
    </lineage>
</organism>
<keyword evidence="1" id="KW-0812">Transmembrane</keyword>
<protein>
    <submittedName>
        <fullName evidence="2">Uncharacterized protein</fullName>
    </submittedName>
</protein>
<dbReference type="Proteomes" id="UP000014974">
    <property type="component" value="Unassembled WGS sequence"/>
</dbReference>
<evidence type="ECO:0000313" key="2">
    <source>
        <dbReference type="EMBL" id="EPR66819.1"/>
    </source>
</evidence>
<dbReference type="AlphaFoldDB" id="S7WJC9"/>
<proteinExistence type="predicted"/>
<comment type="caution">
    <text evidence="2">The sequence shown here is derived from an EMBL/GenBank/DDBJ whole genome shotgun (WGS) entry which is preliminary data.</text>
</comment>
<keyword evidence="1" id="KW-1133">Transmembrane helix</keyword>
<reference evidence="2 3" key="1">
    <citation type="journal article" date="2013" name="Genome Announc.">
        <title>Draft Genome Sequence of Cyclobacterium qasimii Strain M12-11BT, Isolated from Arctic Marine Sediment.</title>
        <authorList>
            <person name="Shivaji S."/>
            <person name="Ara S."/>
            <person name="Singh A."/>
            <person name="Kumar Pinnaka A."/>
        </authorList>
    </citation>
    <scope>NUCLEOTIDE SEQUENCE [LARGE SCALE GENOMIC DNA]</scope>
    <source>
        <strain evidence="2 3">M12-11B</strain>
    </source>
</reference>
<dbReference type="STRING" id="641524.ADICYQ_4080"/>
<keyword evidence="1" id="KW-0472">Membrane</keyword>
<name>S7WJC9_9BACT</name>
<evidence type="ECO:0000256" key="1">
    <source>
        <dbReference type="SAM" id="Phobius"/>
    </source>
</evidence>
<gene>
    <name evidence="2" type="ORF">ADICYQ_4080</name>
</gene>
<accession>S7WJC9</accession>
<sequence>MPFNICLILIILGYVFVKKSWGRNTLLAGIVLLLFFQIPTYPI</sequence>
<evidence type="ECO:0000313" key="3">
    <source>
        <dbReference type="Proteomes" id="UP000014974"/>
    </source>
</evidence>
<dbReference type="EMBL" id="ATNM01000139">
    <property type="protein sequence ID" value="EPR66819.1"/>
    <property type="molecule type" value="Genomic_DNA"/>
</dbReference>
<feature type="transmembrane region" description="Helical" evidence="1">
    <location>
        <begin position="21"/>
        <end position="38"/>
    </location>
</feature>